<name>A0A9D1T2C7_9BACT</name>
<gene>
    <name evidence="3" type="ORF">IAC79_04195</name>
</gene>
<comment type="caution">
    <text evidence="3">The sequence shown here is derived from an EMBL/GenBank/DDBJ whole genome shotgun (WGS) entry which is preliminary data.</text>
</comment>
<evidence type="ECO:0000256" key="1">
    <source>
        <dbReference type="SAM" id="Phobius"/>
    </source>
</evidence>
<accession>A0A9D1T2C7</accession>
<keyword evidence="1" id="KW-0472">Membrane</keyword>
<dbReference type="Pfam" id="PF07811">
    <property type="entry name" value="TadE"/>
    <property type="match status" value="1"/>
</dbReference>
<proteinExistence type="predicted"/>
<dbReference type="AlphaFoldDB" id="A0A9D1T2C7"/>
<organism evidence="3 4">
    <name type="scientific">Candidatus Spyradenecus faecavium</name>
    <dbReference type="NCBI Taxonomy" id="2840947"/>
    <lineage>
        <taxon>Bacteria</taxon>
        <taxon>Pseudomonadati</taxon>
        <taxon>Lentisphaerota</taxon>
        <taxon>Lentisphaeria</taxon>
        <taxon>Lentisphaerales</taxon>
        <taxon>Lentisphaeraceae</taxon>
        <taxon>Lentisphaeraceae incertae sedis</taxon>
        <taxon>Candidatus Spyradenecus</taxon>
    </lineage>
</organism>
<evidence type="ECO:0000313" key="4">
    <source>
        <dbReference type="Proteomes" id="UP000886845"/>
    </source>
</evidence>
<evidence type="ECO:0000259" key="2">
    <source>
        <dbReference type="Pfam" id="PF07811"/>
    </source>
</evidence>
<sequence length="260" mass="29067">MTDTDARDEARSRRRFLRRLLGERGSLYVEFALMAPLLLAMGAFIFDVAHLTLVRQQLEIGARFAADLESRAPTAFGELRERAPGSARTALHAYIAYATRPAIGTAPTANDVYVAYRQRPLPFQFLGAFLTGNGDKLVKKDGANKTAMSLFSGILKGVLDLVSFRCVRYITEPLAADYTIGATVSMRTRTLFPRALYGQASPGWDRSSVLAVQEEPTSAETLERRWCYMPNRETFVDRRPTYIKATGDLIDKIKKAFKLK</sequence>
<reference evidence="3" key="1">
    <citation type="submission" date="2020-10" db="EMBL/GenBank/DDBJ databases">
        <authorList>
            <person name="Gilroy R."/>
        </authorList>
    </citation>
    <scope>NUCLEOTIDE SEQUENCE</scope>
    <source>
        <strain evidence="3">35461</strain>
    </source>
</reference>
<dbReference type="InterPro" id="IPR012495">
    <property type="entry name" value="TadE-like_dom"/>
</dbReference>
<feature type="transmembrane region" description="Helical" evidence="1">
    <location>
        <begin position="27"/>
        <end position="46"/>
    </location>
</feature>
<dbReference type="Proteomes" id="UP000886845">
    <property type="component" value="Unassembled WGS sequence"/>
</dbReference>
<keyword evidence="1" id="KW-1133">Transmembrane helix</keyword>
<keyword evidence="1" id="KW-0812">Transmembrane</keyword>
<feature type="domain" description="TadE-like" evidence="2">
    <location>
        <begin position="25"/>
        <end position="66"/>
    </location>
</feature>
<dbReference type="EMBL" id="DVOR01000134">
    <property type="protein sequence ID" value="HIV09295.1"/>
    <property type="molecule type" value="Genomic_DNA"/>
</dbReference>
<reference evidence="3" key="2">
    <citation type="journal article" date="2021" name="PeerJ">
        <title>Extensive microbial diversity within the chicken gut microbiome revealed by metagenomics and culture.</title>
        <authorList>
            <person name="Gilroy R."/>
            <person name="Ravi A."/>
            <person name="Getino M."/>
            <person name="Pursley I."/>
            <person name="Horton D.L."/>
            <person name="Alikhan N.F."/>
            <person name="Baker D."/>
            <person name="Gharbi K."/>
            <person name="Hall N."/>
            <person name="Watson M."/>
            <person name="Adriaenssens E.M."/>
            <person name="Foster-Nyarko E."/>
            <person name="Jarju S."/>
            <person name="Secka A."/>
            <person name="Antonio M."/>
            <person name="Oren A."/>
            <person name="Chaudhuri R.R."/>
            <person name="La Ragione R."/>
            <person name="Hildebrand F."/>
            <person name="Pallen M.J."/>
        </authorList>
    </citation>
    <scope>NUCLEOTIDE SEQUENCE</scope>
    <source>
        <strain evidence="3">35461</strain>
    </source>
</reference>
<evidence type="ECO:0000313" key="3">
    <source>
        <dbReference type="EMBL" id="HIV09295.1"/>
    </source>
</evidence>
<protein>
    <submittedName>
        <fullName evidence="3">Pilus assembly protein</fullName>
    </submittedName>
</protein>